<reference evidence="2 3" key="1">
    <citation type="submission" date="2022-06" db="EMBL/GenBank/DDBJ databases">
        <title>Halogeometricum sp. a new haloarchaeum isolate from saline soil.</title>
        <authorList>
            <person name="Strakova D."/>
            <person name="Galisteo C."/>
            <person name="Sanchez-Porro C."/>
            <person name="Ventosa A."/>
        </authorList>
    </citation>
    <scope>NUCLEOTIDE SEQUENCE [LARGE SCALE GENOMIC DNA]</scope>
    <source>
        <strain evidence="2 3">S1BR25-6</strain>
    </source>
</reference>
<organism evidence="2 3">
    <name type="scientific">Halogeometricum salsisoli</name>
    <dbReference type="NCBI Taxonomy" id="2950536"/>
    <lineage>
        <taxon>Archaea</taxon>
        <taxon>Methanobacteriati</taxon>
        <taxon>Methanobacteriota</taxon>
        <taxon>Stenosarchaea group</taxon>
        <taxon>Halobacteria</taxon>
        <taxon>Halobacteriales</taxon>
        <taxon>Haloferacaceae</taxon>
        <taxon>Halogeometricum</taxon>
    </lineage>
</organism>
<accession>A0ABU2GFV1</accession>
<dbReference type="RefSeq" id="WP_310924068.1">
    <property type="nucleotide sequence ID" value="NZ_JAMQOP010000002.1"/>
</dbReference>
<keyword evidence="1" id="KW-1133">Transmembrane helix</keyword>
<feature type="transmembrane region" description="Helical" evidence="1">
    <location>
        <begin position="42"/>
        <end position="60"/>
    </location>
</feature>
<dbReference type="Proteomes" id="UP001257060">
    <property type="component" value="Unassembled WGS sequence"/>
</dbReference>
<keyword evidence="3" id="KW-1185">Reference proteome</keyword>
<keyword evidence="1" id="KW-0472">Membrane</keyword>
<dbReference type="EMBL" id="JAMQOP010000002">
    <property type="protein sequence ID" value="MDS0299209.1"/>
    <property type="molecule type" value="Genomic_DNA"/>
</dbReference>
<comment type="caution">
    <text evidence="2">The sequence shown here is derived from an EMBL/GenBank/DDBJ whole genome shotgun (WGS) entry which is preliminary data.</text>
</comment>
<sequence>MTSLRERFDDSDAFRRGVLGAVSGGLAGVVLTLLGASTVGDYLIAIFVGCVTFVALWLLVN</sequence>
<proteinExistence type="predicted"/>
<protein>
    <recommendedName>
        <fullName evidence="4">Major facilitator superfamily (MFS) profile domain-containing protein</fullName>
    </recommendedName>
</protein>
<gene>
    <name evidence="2" type="ORF">NDI76_10705</name>
</gene>
<evidence type="ECO:0008006" key="4">
    <source>
        <dbReference type="Google" id="ProtNLM"/>
    </source>
</evidence>
<evidence type="ECO:0000313" key="3">
    <source>
        <dbReference type="Proteomes" id="UP001257060"/>
    </source>
</evidence>
<feature type="transmembrane region" description="Helical" evidence="1">
    <location>
        <begin position="17"/>
        <end position="36"/>
    </location>
</feature>
<name>A0ABU2GFV1_9EURY</name>
<evidence type="ECO:0000313" key="2">
    <source>
        <dbReference type="EMBL" id="MDS0299209.1"/>
    </source>
</evidence>
<evidence type="ECO:0000256" key="1">
    <source>
        <dbReference type="SAM" id="Phobius"/>
    </source>
</evidence>
<keyword evidence="1" id="KW-0812">Transmembrane</keyword>